<reference evidence="3 4" key="1">
    <citation type="submission" date="2017-07" db="EMBL/GenBank/DDBJ databases">
        <title>Draft whole genome sequences of clinical Proprionibacteriaceae strains.</title>
        <authorList>
            <person name="Bernier A.-M."/>
            <person name="Bernard K."/>
            <person name="Domingo M.-C."/>
        </authorList>
    </citation>
    <scope>NUCLEOTIDE SEQUENCE [LARGE SCALE GENOMIC DNA]</scope>
    <source>
        <strain evidence="3 4">NML 030167</strain>
    </source>
</reference>
<keyword evidence="2" id="KW-0472">Membrane</keyword>
<sequence length="203" mass="21745">MAAAPRRRPWLVPLLAVLFLVVTMTELWVILQLGGLLGLIPTLLLMVLSSVAGAWLTKREGVRAWRALNKALASGQMPQGELADAALVLSGGLMLFFPGFITDAVGLIFLIPFTRPAARWLLGKVVGAKLRNYQPPNPLGGMGAAGPFLRSGPGAYPEDDDARPRNGSWQDPSGGRASGYGDEGVVIEGEVIDDDPDPDHRRR</sequence>
<evidence type="ECO:0000313" key="3">
    <source>
        <dbReference type="EMBL" id="OYO10645.1"/>
    </source>
</evidence>
<dbReference type="NCBIfam" id="NF008528">
    <property type="entry name" value="PRK11463.1-2"/>
    <property type="match status" value="1"/>
</dbReference>
<comment type="caution">
    <text evidence="3">The sequence shown here is derived from an EMBL/GenBank/DDBJ whole genome shotgun (WGS) entry which is preliminary data.</text>
</comment>
<protein>
    <recommendedName>
        <fullName evidence="5">FxsA family protein</fullName>
    </recommendedName>
</protein>
<keyword evidence="2" id="KW-0812">Transmembrane</keyword>
<accession>A0A255G446</accession>
<dbReference type="Proteomes" id="UP000215896">
    <property type="component" value="Unassembled WGS sequence"/>
</dbReference>
<evidence type="ECO:0000313" key="4">
    <source>
        <dbReference type="Proteomes" id="UP000215896"/>
    </source>
</evidence>
<feature type="region of interest" description="Disordered" evidence="1">
    <location>
        <begin position="141"/>
        <end position="203"/>
    </location>
</feature>
<feature type="transmembrane region" description="Helical" evidence="2">
    <location>
        <begin position="12"/>
        <end position="30"/>
    </location>
</feature>
<keyword evidence="4" id="KW-1185">Reference proteome</keyword>
<dbReference type="AlphaFoldDB" id="A0A255G446"/>
<dbReference type="PANTHER" id="PTHR35335">
    <property type="entry name" value="UPF0716 PROTEIN FXSA"/>
    <property type="match status" value="1"/>
</dbReference>
<dbReference type="Pfam" id="PF04186">
    <property type="entry name" value="FxsA"/>
    <property type="match status" value="1"/>
</dbReference>
<feature type="transmembrane region" description="Helical" evidence="2">
    <location>
        <begin position="86"/>
        <end position="111"/>
    </location>
</feature>
<name>A0A255G446_9ACTN</name>
<dbReference type="PANTHER" id="PTHR35335:SF1">
    <property type="entry name" value="UPF0716 PROTEIN FXSA"/>
    <property type="match status" value="1"/>
</dbReference>
<keyword evidence="2" id="KW-1133">Transmembrane helix</keyword>
<dbReference type="RefSeq" id="WP_094358532.1">
    <property type="nucleotide sequence ID" value="NZ_NMVK01000016.1"/>
</dbReference>
<feature type="transmembrane region" description="Helical" evidence="2">
    <location>
        <begin position="36"/>
        <end position="56"/>
    </location>
</feature>
<dbReference type="EMBL" id="NMVO01000016">
    <property type="protein sequence ID" value="OYO10645.1"/>
    <property type="molecule type" value="Genomic_DNA"/>
</dbReference>
<evidence type="ECO:0000256" key="1">
    <source>
        <dbReference type="SAM" id="MobiDB-lite"/>
    </source>
</evidence>
<dbReference type="OrthoDB" id="9792788at2"/>
<evidence type="ECO:0008006" key="5">
    <source>
        <dbReference type="Google" id="ProtNLM"/>
    </source>
</evidence>
<gene>
    <name evidence="3" type="ORF">CGZ94_16745</name>
</gene>
<dbReference type="GO" id="GO:0016020">
    <property type="term" value="C:membrane"/>
    <property type="evidence" value="ECO:0007669"/>
    <property type="project" value="InterPro"/>
</dbReference>
<dbReference type="InterPro" id="IPR007313">
    <property type="entry name" value="FxsA"/>
</dbReference>
<proteinExistence type="predicted"/>
<organism evidence="3 4">
    <name type="scientific">Enemella evansiae</name>
    <dbReference type="NCBI Taxonomy" id="2016499"/>
    <lineage>
        <taxon>Bacteria</taxon>
        <taxon>Bacillati</taxon>
        <taxon>Actinomycetota</taxon>
        <taxon>Actinomycetes</taxon>
        <taxon>Propionibacteriales</taxon>
        <taxon>Propionibacteriaceae</taxon>
        <taxon>Enemella</taxon>
    </lineage>
</organism>
<evidence type="ECO:0000256" key="2">
    <source>
        <dbReference type="SAM" id="Phobius"/>
    </source>
</evidence>